<evidence type="ECO:0000313" key="2">
    <source>
        <dbReference type="EMBL" id="KDO49112.1"/>
    </source>
</evidence>
<protein>
    <submittedName>
        <fullName evidence="2">Uncharacterized protein</fullName>
    </submittedName>
</protein>
<feature type="region of interest" description="Disordered" evidence="1">
    <location>
        <begin position="1"/>
        <end position="24"/>
    </location>
</feature>
<evidence type="ECO:0000313" key="3">
    <source>
        <dbReference type="Proteomes" id="UP000027120"/>
    </source>
</evidence>
<dbReference type="PANTHER" id="PTHR31060">
    <property type="entry name" value="OSJNBA0011J08.25 PROTEIN-RELATED"/>
    <property type="match status" value="1"/>
</dbReference>
<dbReference type="PANTHER" id="PTHR31060:SF4">
    <property type="entry name" value="1,8-CINEOLE SYNTHASE"/>
    <property type="match status" value="1"/>
</dbReference>
<keyword evidence="3" id="KW-1185">Reference proteome</keyword>
<name>A0A067ED32_CITSI</name>
<dbReference type="InterPro" id="IPR038920">
    <property type="entry name" value="At3g05675-like"/>
</dbReference>
<dbReference type="UniPathway" id="UPA00143"/>
<sequence>FFFKHAKDLSLEEPEEGKKEEQRKTNKKMLVSWLPLLCRGSNGVDVPVMSLNERAELEKVLEETIDMLEQEDEQEQVLSLWLHHFTYCSSADWPNLHASYARWYNASRKQLLLLQ</sequence>
<feature type="non-terminal residue" evidence="2">
    <location>
        <position position="1"/>
    </location>
</feature>
<dbReference type="GO" id="GO:0016567">
    <property type="term" value="P:protein ubiquitination"/>
    <property type="evidence" value="ECO:0007669"/>
    <property type="project" value="UniProtKB-UniPathway"/>
</dbReference>
<proteinExistence type="predicted"/>
<dbReference type="STRING" id="2711.A0A067ED32"/>
<dbReference type="AlphaFoldDB" id="A0A067ED32"/>
<reference evidence="2 3" key="1">
    <citation type="submission" date="2014-04" db="EMBL/GenBank/DDBJ databases">
        <authorList>
            <consortium name="International Citrus Genome Consortium"/>
            <person name="Gmitter F."/>
            <person name="Chen C."/>
            <person name="Farmerie W."/>
            <person name="Harkins T."/>
            <person name="Desany B."/>
            <person name="Mohiuddin M."/>
            <person name="Kodira C."/>
            <person name="Borodovsky M."/>
            <person name="Lomsadze A."/>
            <person name="Burns P."/>
            <person name="Jenkins J."/>
            <person name="Prochnik S."/>
            <person name="Shu S."/>
            <person name="Chapman J."/>
            <person name="Pitluck S."/>
            <person name="Schmutz J."/>
            <person name="Rokhsar D."/>
        </authorList>
    </citation>
    <scope>NUCLEOTIDE SEQUENCE</scope>
</reference>
<dbReference type="Proteomes" id="UP000027120">
    <property type="component" value="Unassembled WGS sequence"/>
</dbReference>
<accession>A0A067ED32</accession>
<dbReference type="EMBL" id="KK785121">
    <property type="protein sequence ID" value="KDO49112.1"/>
    <property type="molecule type" value="Genomic_DNA"/>
</dbReference>
<evidence type="ECO:0000256" key="1">
    <source>
        <dbReference type="SAM" id="MobiDB-lite"/>
    </source>
</evidence>
<gene>
    <name evidence="2" type="ORF">CISIN_1g0173161mg</name>
</gene>
<organism evidence="2 3">
    <name type="scientific">Citrus sinensis</name>
    <name type="common">Sweet orange</name>
    <name type="synonym">Citrus aurantium var. sinensis</name>
    <dbReference type="NCBI Taxonomy" id="2711"/>
    <lineage>
        <taxon>Eukaryota</taxon>
        <taxon>Viridiplantae</taxon>
        <taxon>Streptophyta</taxon>
        <taxon>Embryophyta</taxon>
        <taxon>Tracheophyta</taxon>
        <taxon>Spermatophyta</taxon>
        <taxon>Magnoliopsida</taxon>
        <taxon>eudicotyledons</taxon>
        <taxon>Gunneridae</taxon>
        <taxon>Pentapetalae</taxon>
        <taxon>rosids</taxon>
        <taxon>malvids</taxon>
        <taxon>Sapindales</taxon>
        <taxon>Rutaceae</taxon>
        <taxon>Aurantioideae</taxon>
        <taxon>Citrus</taxon>
    </lineage>
</organism>